<evidence type="ECO:0000313" key="7">
    <source>
        <dbReference type="EMBL" id="MBO1264420.1"/>
    </source>
</evidence>
<dbReference type="InterPro" id="IPR029154">
    <property type="entry name" value="HIBADH-like_NADP-bd"/>
</dbReference>
<feature type="domain" description="3-hydroxyisobutyrate dehydrogenase-like NAD-binding" evidence="6">
    <location>
        <begin position="164"/>
        <end position="283"/>
    </location>
</feature>
<keyword evidence="8" id="KW-1185">Reference proteome</keyword>
<evidence type="ECO:0000256" key="3">
    <source>
        <dbReference type="ARBA" id="ARBA00023027"/>
    </source>
</evidence>
<dbReference type="InterPro" id="IPR006398">
    <property type="entry name" value="Tartro_sem_red"/>
</dbReference>
<evidence type="ECO:0000313" key="8">
    <source>
        <dbReference type="Proteomes" id="UP000664218"/>
    </source>
</evidence>
<dbReference type="GO" id="GO:0050661">
    <property type="term" value="F:NADP binding"/>
    <property type="evidence" value="ECO:0007669"/>
    <property type="project" value="InterPro"/>
</dbReference>
<keyword evidence="3" id="KW-0520">NAD</keyword>
<dbReference type="AlphaFoldDB" id="A0A939KK69"/>
<evidence type="ECO:0000259" key="5">
    <source>
        <dbReference type="Pfam" id="PF03446"/>
    </source>
</evidence>
<dbReference type="SUPFAM" id="SSF51735">
    <property type="entry name" value="NAD(P)-binding Rossmann-fold domains"/>
    <property type="match status" value="1"/>
</dbReference>
<dbReference type="NCBIfam" id="TIGR01505">
    <property type="entry name" value="tartro_sem_red"/>
    <property type="match status" value="1"/>
</dbReference>
<dbReference type="Gene3D" id="3.40.50.720">
    <property type="entry name" value="NAD(P)-binding Rossmann-like Domain"/>
    <property type="match status" value="1"/>
</dbReference>
<dbReference type="InterPro" id="IPR006115">
    <property type="entry name" value="6PGDH_NADP-bd"/>
</dbReference>
<dbReference type="EMBL" id="JAFNJU010000003">
    <property type="protein sequence ID" value="MBO1264420.1"/>
    <property type="molecule type" value="Genomic_DNA"/>
</dbReference>
<dbReference type="Proteomes" id="UP000664218">
    <property type="component" value="Unassembled WGS sequence"/>
</dbReference>
<dbReference type="PANTHER" id="PTHR43060">
    <property type="entry name" value="3-HYDROXYISOBUTYRATE DEHYDROGENASE-LIKE 1, MITOCHONDRIAL-RELATED"/>
    <property type="match status" value="1"/>
</dbReference>
<dbReference type="GO" id="GO:0051287">
    <property type="term" value="F:NAD binding"/>
    <property type="evidence" value="ECO:0007669"/>
    <property type="project" value="InterPro"/>
</dbReference>
<dbReference type="InterPro" id="IPR013328">
    <property type="entry name" value="6PGD_dom2"/>
</dbReference>
<evidence type="ECO:0000256" key="4">
    <source>
        <dbReference type="PIRSR" id="PIRSR000103-1"/>
    </source>
</evidence>
<name>A0A939KK69_9CLOT</name>
<evidence type="ECO:0000256" key="2">
    <source>
        <dbReference type="ARBA" id="ARBA00023002"/>
    </source>
</evidence>
<dbReference type="GO" id="GO:0046487">
    <property type="term" value="P:glyoxylate metabolic process"/>
    <property type="evidence" value="ECO:0007669"/>
    <property type="project" value="InterPro"/>
</dbReference>
<dbReference type="SUPFAM" id="SSF48179">
    <property type="entry name" value="6-phosphogluconate dehydrogenase C-terminal domain-like"/>
    <property type="match status" value="1"/>
</dbReference>
<proteinExistence type="inferred from homology"/>
<dbReference type="InterPro" id="IPR002204">
    <property type="entry name" value="3-OH-isobutyrate_DH-rel_CS"/>
</dbReference>
<dbReference type="Pfam" id="PF14833">
    <property type="entry name" value="NAD_binding_11"/>
    <property type="match status" value="1"/>
</dbReference>
<gene>
    <name evidence="7" type="ORF">J3A84_05115</name>
</gene>
<evidence type="ECO:0000256" key="1">
    <source>
        <dbReference type="ARBA" id="ARBA00009080"/>
    </source>
</evidence>
<organism evidence="7 8">
    <name type="scientific">Proteiniclasticum aestuarii</name>
    <dbReference type="NCBI Taxonomy" id="2817862"/>
    <lineage>
        <taxon>Bacteria</taxon>
        <taxon>Bacillati</taxon>
        <taxon>Bacillota</taxon>
        <taxon>Clostridia</taxon>
        <taxon>Eubacteriales</taxon>
        <taxon>Clostridiaceae</taxon>
        <taxon>Proteiniclasticum</taxon>
    </lineage>
</organism>
<keyword evidence="2 7" id="KW-0560">Oxidoreductase</keyword>
<dbReference type="Gene3D" id="1.10.1040.10">
    <property type="entry name" value="N-(1-d-carboxylethyl)-l-norvaline Dehydrogenase, domain 2"/>
    <property type="match status" value="1"/>
</dbReference>
<comment type="caution">
    <text evidence="7">The sequence shown here is derived from an EMBL/GenBank/DDBJ whole genome shotgun (WGS) entry which is preliminary data.</text>
</comment>
<dbReference type="GO" id="GO:0008679">
    <property type="term" value="F:2-hydroxy-3-oxopropionate reductase activity"/>
    <property type="evidence" value="ECO:0007669"/>
    <property type="project" value="UniProtKB-EC"/>
</dbReference>
<accession>A0A939KK69</accession>
<feature type="domain" description="6-phosphogluconate dehydrogenase NADP-binding" evidence="5">
    <location>
        <begin position="2"/>
        <end position="161"/>
    </location>
</feature>
<reference evidence="7" key="1">
    <citation type="submission" date="2021-03" db="EMBL/GenBank/DDBJ databases">
        <title>Proteiniclasticum marinus sp. nov., isolated from tidal flat sediment.</title>
        <authorList>
            <person name="Namirimu T."/>
            <person name="Yang J.-A."/>
            <person name="Yang S.-H."/>
            <person name="Kim Y.-J."/>
            <person name="Kwon K.K."/>
        </authorList>
    </citation>
    <scope>NUCLEOTIDE SEQUENCE</scope>
    <source>
        <strain evidence="7">SCR006</strain>
    </source>
</reference>
<dbReference type="EC" id="1.1.1.60" evidence="7"/>
<dbReference type="InterPro" id="IPR036291">
    <property type="entry name" value="NAD(P)-bd_dom_sf"/>
</dbReference>
<sequence length="289" mass="30820">MKVGFIGLGIMGKPMALNLMKAGHKLKVYNRSKEVVKELVSLGAEAASSHGEAAVGVDALITMLPDSPDVKKVMIGEDGVYDYASEGLLYIDMSSILPEVSVEVGEKLREKGVHMLDAPVSGGDLGAIAGTLAIMAGGEEEDFQRALPLFEAMGKSYVLVGPLGSGNTCKLTNNMIVAGNIAILSEALLLCRKSGTDLTKVLDAIRGGSAGSAVLESKSPKILKEDYKPGFKIDLHIKDLRNALITGTKLHIPMPLTEEIIGMYRELSESGMGDEDHSALFRYFENHIS</sequence>
<comment type="similarity">
    <text evidence="1">Belongs to the HIBADH-related family.</text>
</comment>
<dbReference type="PROSITE" id="PS00895">
    <property type="entry name" value="3_HYDROXYISOBUT_DH"/>
    <property type="match status" value="1"/>
</dbReference>
<evidence type="ECO:0000259" key="6">
    <source>
        <dbReference type="Pfam" id="PF14833"/>
    </source>
</evidence>
<dbReference type="PANTHER" id="PTHR43060:SF3">
    <property type="entry name" value="2-HYDROXY-3-OXOPROPIONATE REDUCTASE"/>
    <property type="match status" value="1"/>
</dbReference>
<feature type="active site" evidence="4">
    <location>
        <position position="170"/>
    </location>
</feature>
<dbReference type="Pfam" id="PF03446">
    <property type="entry name" value="NAD_binding_2"/>
    <property type="match status" value="1"/>
</dbReference>
<dbReference type="InterPro" id="IPR008927">
    <property type="entry name" value="6-PGluconate_DH-like_C_sf"/>
</dbReference>
<protein>
    <submittedName>
        <fullName evidence="7">2-hydroxy-3-oxopropionate reductase</fullName>
        <ecNumber evidence="7">1.1.1.60</ecNumber>
    </submittedName>
</protein>
<dbReference type="PIRSF" id="PIRSF000103">
    <property type="entry name" value="HIBADH"/>
    <property type="match status" value="1"/>
</dbReference>
<dbReference type="GO" id="GO:0016054">
    <property type="term" value="P:organic acid catabolic process"/>
    <property type="evidence" value="ECO:0007669"/>
    <property type="project" value="UniProtKB-ARBA"/>
</dbReference>
<dbReference type="RefSeq" id="WP_207598933.1">
    <property type="nucleotide sequence ID" value="NZ_JAFNJU010000003.1"/>
</dbReference>
<dbReference type="InterPro" id="IPR015815">
    <property type="entry name" value="HIBADH-related"/>
</dbReference>